<dbReference type="EMBL" id="CM042885">
    <property type="protein sequence ID" value="KAI4364738.1"/>
    <property type="molecule type" value="Genomic_DNA"/>
</dbReference>
<reference evidence="2" key="1">
    <citation type="journal article" date="2023" name="Front. Plant Sci.">
        <title>Chromosomal-level genome assembly of Melastoma candidum provides insights into trichome evolution.</title>
        <authorList>
            <person name="Zhong Y."/>
            <person name="Wu W."/>
            <person name="Sun C."/>
            <person name="Zou P."/>
            <person name="Liu Y."/>
            <person name="Dai S."/>
            <person name="Zhou R."/>
        </authorList>
    </citation>
    <scope>NUCLEOTIDE SEQUENCE [LARGE SCALE GENOMIC DNA]</scope>
</reference>
<gene>
    <name evidence="1" type="ORF">MLD38_020793</name>
</gene>
<evidence type="ECO:0000313" key="2">
    <source>
        <dbReference type="Proteomes" id="UP001057402"/>
    </source>
</evidence>
<accession>A0ACB9QDK1</accession>
<comment type="caution">
    <text evidence="1">The sequence shown here is derived from an EMBL/GenBank/DDBJ whole genome shotgun (WGS) entry which is preliminary data.</text>
</comment>
<proteinExistence type="predicted"/>
<protein>
    <submittedName>
        <fullName evidence="1">Uncharacterized protein</fullName>
    </submittedName>
</protein>
<keyword evidence="2" id="KW-1185">Reference proteome</keyword>
<sequence length="511" mass="59788">MEDHKVQPQAPAPSPAQAPPWLRMPSFRLLNLWAVPATVCFLLLLFVISGGFFSRVDDFNFSNSSFFTGETGTSSFESTGILGQLNCTSGTEHQACPSNYPTRLSPNLTSSGSCPEYFRWIYEDLRPWKETGITREMLEHPKTQEFRHFRVIVLDGKAYLETFKRAFQTRDVFTVWGILQLLRLFPGKVPDLELIFCCEDLTVIPKSDYLDNETSGPPPLFHYCGKESSYDIPFPDWSFWGWPEVNIKPWDVEIRAIRQKSNKIKWDDRQPFAYWKGNPLNKNRRDLMKCNKRWIRDWKVRAFSQNWVEEINKGFKTSNLEDQCKYRYKIYVEGRAWSVSEKYIMACNSTTLMVRPEYYDFFTRGMYPLEHYWPIRPNNKCRDIKFAVEWGNRHPSEAQKIGDTGTKYVEENVKIEYVYQYMLHMLTEYAKLLRFKPEVPPGATEICSETMACTAEGLTKQYMLESMVTTPSNSLPCTLPPPFDPVDHKAIRRRKANATRQIMIWKAELLY</sequence>
<evidence type="ECO:0000313" key="1">
    <source>
        <dbReference type="EMBL" id="KAI4364738.1"/>
    </source>
</evidence>
<organism evidence="1 2">
    <name type="scientific">Melastoma candidum</name>
    <dbReference type="NCBI Taxonomy" id="119954"/>
    <lineage>
        <taxon>Eukaryota</taxon>
        <taxon>Viridiplantae</taxon>
        <taxon>Streptophyta</taxon>
        <taxon>Embryophyta</taxon>
        <taxon>Tracheophyta</taxon>
        <taxon>Spermatophyta</taxon>
        <taxon>Magnoliopsida</taxon>
        <taxon>eudicotyledons</taxon>
        <taxon>Gunneridae</taxon>
        <taxon>Pentapetalae</taxon>
        <taxon>rosids</taxon>
        <taxon>malvids</taxon>
        <taxon>Myrtales</taxon>
        <taxon>Melastomataceae</taxon>
        <taxon>Melastomatoideae</taxon>
        <taxon>Melastomateae</taxon>
        <taxon>Melastoma</taxon>
    </lineage>
</organism>
<dbReference type="Proteomes" id="UP001057402">
    <property type="component" value="Chromosome 6"/>
</dbReference>
<name>A0ACB9QDK1_9MYRT</name>